<proteinExistence type="inferred from homology"/>
<reference evidence="10" key="1">
    <citation type="submission" date="2016-10" db="EMBL/GenBank/DDBJ databases">
        <authorList>
            <person name="de Groot N.N."/>
        </authorList>
    </citation>
    <scope>NUCLEOTIDE SEQUENCE [LARGE SCALE GENOMIC DNA]</scope>
    <source>
        <strain evidence="10">DSM 12489</strain>
    </source>
</reference>
<evidence type="ECO:0000256" key="5">
    <source>
        <dbReference type="ARBA" id="ARBA00022989"/>
    </source>
</evidence>
<feature type="transmembrane region" description="Helical" evidence="7">
    <location>
        <begin position="169"/>
        <end position="188"/>
    </location>
</feature>
<evidence type="ECO:0000313" key="9">
    <source>
        <dbReference type="EMBL" id="GLV13320.1"/>
    </source>
</evidence>
<dbReference type="InterPro" id="IPR032816">
    <property type="entry name" value="VTT_dom"/>
</dbReference>
<dbReference type="Pfam" id="PF09335">
    <property type="entry name" value="VTT_dom"/>
    <property type="match status" value="1"/>
</dbReference>
<name>A0A1H2QST5_9BACL</name>
<evidence type="ECO:0000256" key="6">
    <source>
        <dbReference type="ARBA" id="ARBA00023136"/>
    </source>
</evidence>
<dbReference type="RefSeq" id="WP_052012328.1">
    <property type="nucleotide sequence ID" value="NZ_BSRA01000004.1"/>
</dbReference>
<dbReference type="GO" id="GO:0005886">
    <property type="term" value="C:plasma membrane"/>
    <property type="evidence" value="ECO:0007669"/>
    <property type="project" value="UniProtKB-SubCell"/>
</dbReference>
<dbReference type="EMBL" id="BSRA01000004">
    <property type="protein sequence ID" value="GLV13320.1"/>
    <property type="molecule type" value="Genomic_DNA"/>
</dbReference>
<evidence type="ECO:0000256" key="4">
    <source>
        <dbReference type="ARBA" id="ARBA00022692"/>
    </source>
</evidence>
<dbReference type="Proteomes" id="UP001157137">
    <property type="component" value="Unassembled WGS sequence"/>
</dbReference>
<dbReference type="EMBL" id="FNOJ01000002">
    <property type="protein sequence ID" value="SDW09940.1"/>
    <property type="molecule type" value="Genomic_DNA"/>
</dbReference>
<keyword evidence="6 7" id="KW-0472">Membrane</keyword>
<keyword evidence="4 7" id="KW-0812">Transmembrane</keyword>
<evidence type="ECO:0000256" key="2">
    <source>
        <dbReference type="ARBA" id="ARBA00010792"/>
    </source>
</evidence>
<evidence type="ECO:0000256" key="7">
    <source>
        <dbReference type="SAM" id="Phobius"/>
    </source>
</evidence>
<organism evidence="10 11">
    <name type="scientific">Alicyclobacillus hesperidum</name>
    <dbReference type="NCBI Taxonomy" id="89784"/>
    <lineage>
        <taxon>Bacteria</taxon>
        <taxon>Bacillati</taxon>
        <taxon>Bacillota</taxon>
        <taxon>Bacilli</taxon>
        <taxon>Bacillales</taxon>
        <taxon>Alicyclobacillaceae</taxon>
        <taxon>Alicyclobacillus</taxon>
    </lineage>
</organism>
<keyword evidence="11" id="KW-1185">Reference proteome</keyword>
<evidence type="ECO:0000256" key="3">
    <source>
        <dbReference type="ARBA" id="ARBA00022475"/>
    </source>
</evidence>
<dbReference type="InterPro" id="IPR051311">
    <property type="entry name" value="DedA_domain"/>
</dbReference>
<dbReference type="PANTHER" id="PTHR42709:SF6">
    <property type="entry name" value="UNDECAPRENYL PHOSPHATE TRANSPORTER A"/>
    <property type="match status" value="1"/>
</dbReference>
<gene>
    <name evidence="9" type="ORF">Heshes_10040</name>
    <name evidence="10" type="ORF">SAMN04489725_10225</name>
</gene>
<feature type="transmembrane region" description="Helical" evidence="7">
    <location>
        <begin position="136"/>
        <end position="157"/>
    </location>
</feature>
<evidence type="ECO:0000256" key="1">
    <source>
        <dbReference type="ARBA" id="ARBA00004651"/>
    </source>
</evidence>
<reference evidence="9" key="3">
    <citation type="submission" date="2023-02" db="EMBL/GenBank/DDBJ databases">
        <title>Proposal of a novel subspecies: Alicyclobacillus hesperidum subspecies aegle.</title>
        <authorList>
            <person name="Goto K."/>
            <person name="Fujii T."/>
            <person name="Yasui K."/>
            <person name="Mochida K."/>
            <person name="Kato-Tanaka Y."/>
            <person name="Morohoshi S."/>
            <person name="An S.Y."/>
            <person name="Kasai H."/>
            <person name="Yokota A."/>
        </authorList>
    </citation>
    <scope>NUCLEOTIDE SEQUENCE</scope>
    <source>
        <strain evidence="9">DSM 12766</strain>
    </source>
</reference>
<dbReference type="AlphaFoldDB" id="A0A1H2QST5"/>
<comment type="subcellular location">
    <subcellularLocation>
        <location evidence="1">Cell membrane</location>
        <topology evidence="1">Multi-pass membrane protein</topology>
    </subcellularLocation>
</comment>
<evidence type="ECO:0000313" key="10">
    <source>
        <dbReference type="EMBL" id="SDW09940.1"/>
    </source>
</evidence>
<reference evidence="11" key="2">
    <citation type="submission" date="2016-10" db="EMBL/GenBank/DDBJ databases">
        <authorList>
            <person name="Varghese N."/>
        </authorList>
    </citation>
    <scope>NUCLEOTIDE SEQUENCE [LARGE SCALE GENOMIC DNA]</scope>
    <source>
        <strain evidence="11">DSM 12489</strain>
    </source>
</reference>
<protein>
    <submittedName>
        <fullName evidence="9">Alkaline phosphatase</fullName>
    </submittedName>
    <submittedName>
        <fullName evidence="10">Membrane protein DedA, SNARE-associated domain</fullName>
    </submittedName>
</protein>
<accession>A0A1H2QST5</accession>
<sequence>MSHAIMSFLQASGYLGVLITMALESACVPLPSELIMPFAGYLAGLGHLQFWGVVACGTLGNVLGASIAYSIGRYGSMLAIMRYARLTRLSESHLQLAQRWFAGRGQSAILVARMLPIVRTFISLPAGVSRMPARPFVAYTLIGSFPWVYMLTYAGSFLGRRWFAITHEIHAFTFGLIAFAALWAILSLSRRFVKSLPPNS</sequence>
<feature type="transmembrane region" description="Helical" evidence="7">
    <location>
        <begin position="50"/>
        <end position="72"/>
    </location>
</feature>
<keyword evidence="5 7" id="KW-1133">Transmembrane helix</keyword>
<dbReference type="Proteomes" id="UP000182589">
    <property type="component" value="Unassembled WGS sequence"/>
</dbReference>
<evidence type="ECO:0000313" key="11">
    <source>
        <dbReference type="Proteomes" id="UP000182589"/>
    </source>
</evidence>
<keyword evidence="3" id="KW-1003">Cell membrane</keyword>
<evidence type="ECO:0000259" key="8">
    <source>
        <dbReference type="Pfam" id="PF09335"/>
    </source>
</evidence>
<feature type="domain" description="VTT" evidence="8">
    <location>
        <begin position="30"/>
        <end position="156"/>
    </location>
</feature>
<dbReference type="PANTHER" id="PTHR42709">
    <property type="entry name" value="ALKALINE PHOSPHATASE LIKE PROTEIN"/>
    <property type="match status" value="1"/>
</dbReference>
<comment type="similarity">
    <text evidence="2">Belongs to the DedA family.</text>
</comment>